<feature type="region of interest" description="Disordered" evidence="5">
    <location>
        <begin position="1365"/>
        <end position="1389"/>
    </location>
</feature>
<keyword evidence="9" id="KW-1185">Reference proteome</keyword>
<feature type="region of interest" description="Disordered" evidence="5">
    <location>
        <begin position="650"/>
        <end position="695"/>
    </location>
</feature>
<dbReference type="Pfam" id="PF07690">
    <property type="entry name" value="MFS_1"/>
    <property type="match status" value="1"/>
</dbReference>
<feature type="compositionally biased region" description="Low complexity" evidence="5">
    <location>
        <begin position="746"/>
        <end position="761"/>
    </location>
</feature>
<feature type="compositionally biased region" description="Pro residues" evidence="5">
    <location>
        <begin position="762"/>
        <end position="777"/>
    </location>
</feature>
<feature type="transmembrane region" description="Helical" evidence="6">
    <location>
        <begin position="288"/>
        <end position="310"/>
    </location>
</feature>
<feature type="transmembrane region" description="Helical" evidence="6">
    <location>
        <begin position="52"/>
        <end position="70"/>
    </location>
</feature>
<dbReference type="SUPFAM" id="SSF103473">
    <property type="entry name" value="MFS general substrate transporter"/>
    <property type="match status" value="1"/>
</dbReference>
<name>A0ABP0MC05_9DINO</name>
<organism evidence="8 9">
    <name type="scientific">Durusdinium trenchii</name>
    <dbReference type="NCBI Taxonomy" id="1381693"/>
    <lineage>
        <taxon>Eukaryota</taxon>
        <taxon>Sar</taxon>
        <taxon>Alveolata</taxon>
        <taxon>Dinophyceae</taxon>
        <taxon>Suessiales</taxon>
        <taxon>Symbiodiniaceae</taxon>
        <taxon>Durusdinium</taxon>
    </lineage>
</organism>
<proteinExistence type="predicted"/>
<accession>A0ABP0MC05</accession>
<gene>
    <name evidence="8" type="ORF">CCMP2556_LOCUS24631</name>
</gene>
<dbReference type="PANTHER" id="PTHR23508">
    <property type="entry name" value="CARBOXYLIC ACID TRANSPORTER PROTEIN HOMOLOG"/>
    <property type="match status" value="1"/>
</dbReference>
<feature type="compositionally biased region" description="Basic and acidic residues" evidence="5">
    <location>
        <begin position="651"/>
        <end position="662"/>
    </location>
</feature>
<evidence type="ECO:0000256" key="3">
    <source>
        <dbReference type="ARBA" id="ARBA00022989"/>
    </source>
</evidence>
<evidence type="ECO:0000256" key="5">
    <source>
        <dbReference type="SAM" id="MobiDB-lite"/>
    </source>
</evidence>
<feature type="transmembrane region" description="Helical" evidence="6">
    <location>
        <begin position="231"/>
        <end position="252"/>
    </location>
</feature>
<dbReference type="InterPro" id="IPR036259">
    <property type="entry name" value="MFS_trans_sf"/>
</dbReference>
<feature type="domain" description="Major facilitator superfamily (MFS) profile" evidence="7">
    <location>
        <begin position="1"/>
        <end position="377"/>
    </location>
</feature>
<keyword evidence="3 6" id="KW-1133">Transmembrane helix</keyword>
<feature type="transmembrane region" description="Helical" evidence="6">
    <location>
        <begin position="111"/>
        <end position="132"/>
    </location>
</feature>
<comment type="subcellular location">
    <subcellularLocation>
        <location evidence="1">Membrane</location>
        <topology evidence="1">Multi-pass membrane protein</topology>
    </subcellularLocation>
</comment>
<feature type="compositionally biased region" description="Polar residues" evidence="5">
    <location>
        <begin position="596"/>
        <end position="605"/>
    </location>
</feature>
<dbReference type="PANTHER" id="PTHR23508:SF10">
    <property type="entry name" value="CARBOXYLIC ACID TRANSPORTER PROTEIN HOMOLOG"/>
    <property type="match status" value="1"/>
</dbReference>
<evidence type="ECO:0000256" key="6">
    <source>
        <dbReference type="SAM" id="Phobius"/>
    </source>
</evidence>
<feature type="region of interest" description="Disordered" evidence="5">
    <location>
        <begin position="992"/>
        <end position="1013"/>
    </location>
</feature>
<dbReference type="PROSITE" id="PS50850">
    <property type="entry name" value="MFS"/>
    <property type="match status" value="1"/>
</dbReference>
<feature type="transmembrane region" description="Helical" evidence="6">
    <location>
        <begin position="264"/>
        <end position="282"/>
    </location>
</feature>
<evidence type="ECO:0000313" key="9">
    <source>
        <dbReference type="Proteomes" id="UP001642484"/>
    </source>
</evidence>
<protein>
    <recommendedName>
        <fullName evidence="7">Major facilitator superfamily (MFS) profile domain-containing protein</fullName>
    </recommendedName>
</protein>
<evidence type="ECO:0000313" key="8">
    <source>
        <dbReference type="EMBL" id="CAK9047664.1"/>
    </source>
</evidence>
<comment type="caution">
    <text evidence="8">The sequence shown here is derived from an EMBL/GenBank/DDBJ whole genome shotgun (WGS) entry which is preliminary data.</text>
</comment>
<dbReference type="InterPro" id="IPR005829">
    <property type="entry name" value="Sugar_transporter_CS"/>
</dbReference>
<evidence type="ECO:0000256" key="2">
    <source>
        <dbReference type="ARBA" id="ARBA00022692"/>
    </source>
</evidence>
<dbReference type="InterPro" id="IPR011701">
    <property type="entry name" value="MFS"/>
</dbReference>
<feature type="transmembrane region" description="Helical" evidence="6">
    <location>
        <begin position="141"/>
        <end position="164"/>
    </location>
</feature>
<reference evidence="8 9" key="1">
    <citation type="submission" date="2024-02" db="EMBL/GenBank/DDBJ databases">
        <authorList>
            <person name="Chen Y."/>
            <person name="Shah S."/>
            <person name="Dougan E. K."/>
            <person name="Thang M."/>
            <person name="Chan C."/>
        </authorList>
    </citation>
    <scope>NUCLEOTIDE SEQUENCE [LARGE SCALE GENOMIC DNA]</scope>
</reference>
<dbReference type="InterPro" id="IPR020846">
    <property type="entry name" value="MFS_dom"/>
</dbReference>
<feature type="transmembrane region" description="Helical" evidence="6">
    <location>
        <begin position="348"/>
        <end position="373"/>
    </location>
</feature>
<feature type="transmembrane region" description="Helical" evidence="6">
    <location>
        <begin position="27"/>
        <end position="45"/>
    </location>
</feature>
<dbReference type="PROSITE" id="PS00216">
    <property type="entry name" value="SUGAR_TRANSPORT_1"/>
    <property type="match status" value="1"/>
</dbReference>
<feature type="region of interest" description="Disordered" evidence="5">
    <location>
        <begin position="536"/>
        <end position="605"/>
    </location>
</feature>
<dbReference type="Gene3D" id="1.20.1250.20">
    <property type="entry name" value="MFS general substrate transporter like domains"/>
    <property type="match status" value="1"/>
</dbReference>
<dbReference type="Proteomes" id="UP001642484">
    <property type="component" value="Unassembled WGS sequence"/>
</dbReference>
<evidence type="ECO:0000256" key="4">
    <source>
        <dbReference type="ARBA" id="ARBA00023136"/>
    </source>
</evidence>
<sequence length="1389" mass="149028">MLGATNFVEHYSEFHATHAQHDLVKSAMYAGSILGMIVMGPLSDLIGRRNGLILCSLITLTGALLSTFAWCENALIAARIITGIGMGGEYPLASSHSAESSSTADGARNVALLYLFGSGGGQALCPLVTYLMDIAGVPDHLLWRCIFAIGSALSVLGLLLRIVATQDSPKFKQSRASHSHQSTASLLRPYWRPLLGTAGGWFLYDIVEYGLKQNDAAIFDAGHDGAYSDSVLSVFFTRLLVIPSLIVAPWLLTMTSSRRVQCAGFLGCALCNLALAVGYGTLKEMTVLFFALYIIQLSFQSLPGVTTMAISAEIFPSMVRGTGAGISAAFGKLGATIGSYAFSEMKNLGLIATIFWVVVITSILALLLTLYAIPLYNGLSLDAADALAREGKLQDAVQVLYAPPEEATKVYVPRRTETENGRQPDCMLASEVLYWSRSGGHWVPGTVLGHNIQSFGAKGHWSYELDVQPQAAPSLVVQDWTAKFKSSGQQGYPQPRIMPSALCMTPSPWPMSRHASTPCLFPAPKPKPVAELHVTTRLPRHSDGGPESPVRGSLVRTPSAAGTPISARSPAGSPMLSFRQVRLSQTPDLREPRELQSPSVTQRTVASKVLSMTSLPPTVVPPMPTSLAAPAASPAVPLWPTAATVAAPVGERARPRELREASPHLGARLPDPGREAAPPAPPAPSTAAPSTPAGPVIVAVPSSKLLRPVGNRATVPVAGCCTPKEPPLFSRSVRAAPGPASETRGPASAAAVAASPTAPLLTPAPPRVAPPQSPPRTLPRARVQVMPPPTPPREHRVVWSGGPFSQRPPSVLRSSGASEENLRSSLGVLSPKGPPVPTGAQTASAQSLLISTARTSSPSRRSPPRLMPNARAQLHTQPAMSVATPAMSCATPAGPGPRSPLSFEPRFQLRTARPHLHQWGLPPDMWGIHFDQLVDLEQNVRFQRGWTTREVVAEIIWPETAGKGIGAEAVARLHAVSKQSWAELSEDLLTDSEPGAWESERYTDSMESPQASPMQSPVVAKSEHGHQGINGATNGDFVCPTPSYSIAFPVIDIAGLPKALCNNVCVEAMLQQAGLTHGVTGFMTDETSTIRVMLANWPAAMHCMDHFKKSSWAGGSLQINWGLAIPQAAQEMAYGQMNSQQNYLGTPINQYECEKTDPVMEEIRLWVCSVLASWQFIFHATINTRVFHLCWVVQLQGKLTTDSYALWRNAKTPLQVAVMVSHAWDDAFVDLLLTLSVVPQQGPLWVASTALYQSEESIMQVLNEPFELMNQVLRGRSLLCVLSTVDVYERLWCLLEMSCAVDLGVEVNTSRKPKGRGAWALDEAFLTACGKPVDWGTWRGIGRGGAEETSGGLDRWHRSEEQLLGGGWSTTGIGKQYSDVPRTASEDAM</sequence>
<dbReference type="EMBL" id="CAXAMN010016224">
    <property type="protein sequence ID" value="CAK9047664.1"/>
    <property type="molecule type" value="Genomic_DNA"/>
</dbReference>
<feature type="region of interest" description="Disordered" evidence="5">
    <location>
        <begin position="734"/>
        <end position="819"/>
    </location>
</feature>
<evidence type="ECO:0000256" key="1">
    <source>
        <dbReference type="ARBA" id="ARBA00004141"/>
    </source>
</evidence>
<keyword evidence="4 6" id="KW-0472">Membrane</keyword>
<evidence type="ECO:0000259" key="7">
    <source>
        <dbReference type="PROSITE" id="PS50850"/>
    </source>
</evidence>
<keyword evidence="2 6" id="KW-0812">Transmembrane</keyword>